<organism evidence="3 4">
    <name type="scientific">Effrenium voratum</name>
    <dbReference type="NCBI Taxonomy" id="2562239"/>
    <lineage>
        <taxon>Eukaryota</taxon>
        <taxon>Sar</taxon>
        <taxon>Alveolata</taxon>
        <taxon>Dinophyceae</taxon>
        <taxon>Suessiales</taxon>
        <taxon>Symbiodiniaceae</taxon>
        <taxon>Effrenium</taxon>
    </lineage>
</organism>
<dbReference type="AlphaFoldDB" id="A0AA36J3D1"/>
<dbReference type="Pfam" id="PF03749">
    <property type="entry name" value="SfsA"/>
    <property type="match status" value="1"/>
</dbReference>
<evidence type="ECO:0000313" key="4">
    <source>
        <dbReference type="Proteomes" id="UP001178507"/>
    </source>
</evidence>
<evidence type="ECO:0000313" key="3">
    <source>
        <dbReference type="EMBL" id="CAJ1397756.1"/>
    </source>
</evidence>
<dbReference type="InterPro" id="IPR005224">
    <property type="entry name" value="SfsA"/>
</dbReference>
<dbReference type="InterPro" id="IPR040452">
    <property type="entry name" value="SfsA_C"/>
</dbReference>
<dbReference type="InterPro" id="IPR041465">
    <property type="entry name" value="SfsA_N"/>
</dbReference>
<feature type="domain" description="SfsA N-terminal OB" evidence="2">
    <location>
        <begin position="16"/>
        <end position="79"/>
    </location>
</feature>
<feature type="domain" description="Sugar fermentation stimulation protein C-terminal" evidence="1">
    <location>
        <begin position="84"/>
        <end position="231"/>
    </location>
</feature>
<dbReference type="Gene3D" id="3.40.1350.60">
    <property type="match status" value="1"/>
</dbReference>
<protein>
    <recommendedName>
        <fullName evidence="5">Sugar fermentation stimulation protein homolog</fullName>
    </recommendedName>
</protein>
<dbReference type="CDD" id="cd22359">
    <property type="entry name" value="SfsA-like_bacterial"/>
    <property type="match status" value="1"/>
</dbReference>
<comment type="caution">
    <text evidence="3">The sequence shown here is derived from an EMBL/GenBank/DDBJ whole genome shotgun (WGS) entry which is preliminary data.</text>
</comment>
<accession>A0AA36J3D1</accession>
<evidence type="ECO:0008006" key="5">
    <source>
        <dbReference type="Google" id="ProtNLM"/>
    </source>
</evidence>
<dbReference type="GO" id="GO:0003677">
    <property type="term" value="F:DNA binding"/>
    <property type="evidence" value="ECO:0007669"/>
    <property type="project" value="InterPro"/>
</dbReference>
<dbReference type="EMBL" id="CAUJNA010003278">
    <property type="protein sequence ID" value="CAJ1397756.1"/>
    <property type="molecule type" value="Genomic_DNA"/>
</dbReference>
<keyword evidence="4" id="KW-1185">Reference proteome</keyword>
<dbReference type="Gene3D" id="2.40.50.580">
    <property type="match status" value="1"/>
</dbReference>
<gene>
    <name evidence="3" type="ORF">EVOR1521_LOCUS21706</name>
</gene>
<name>A0AA36J3D1_9DINO</name>
<evidence type="ECO:0000259" key="2">
    <source>
        <dbReference type="Pfam" id="PF17746"/>
    </source>
</evidence>
<dbReference type="Proteomes" id="UP001178507">
    <property type="component" value="Unassembled WGS sequence"/>
</dbReference>
<dbReference type="Pfam" id="PF17746">
    <property type="entry name" value="SfsA_N"/>
    <property type="match status" value="1"/>
</dbReference>
<dbReference type="PANTHER" id="PTHR30545:SF2">
    <property type="entry name" value="SUGAR FERMENTATION STIMULATION PROTEIN A"/>
    <property type="match status" value="1"/>
</dbReference>
<dbReference type="PANTHER" id="PTHR30545">
    <property type="entry name" value="SUGAR FERMENTATION STIMULATION PROTEIN A"/>
    <property type="match status" value="1"/>
</dbReference>
<proteinExistence type="predicted"/>
<reference evidence="3" key="1">
    <citation type="submission" date="2023-08" db="EMBL/GenBank/DDBJ databases">
        <authorList>
            <person name="Chen Y."/>
            <person name="Shah S."/>
            <person name="Dougan E. K."/>
            <person name="Thang M."/>
            <person name="Chan C."/>
        </authorList>
    </citation>
    <scope>NUCLEOTIDE SEQUENCE</scope>
</reference>
<sequence>MLFLPFAAPLTEARLLRRRDRFLADVMLDGKEEVAYCVNPGRMEAFSRPDASIWLSPMAGKGRLRWTWELIEVDGVLCGTNTQRPNMIVGELLRRRMLPGLDDWVEMKSEKTLAHPKAEKEAKPGRRAPTSRLDFWLRGPEGDHYIEAKNCHMVYPDGNGYFPDSVSARASRHVAELAALASQGTKCTVIFVVQRGDLLGKVRPSEYHDPTFAAACRAAALAGVRFRGLLVSCSLTGLEVLREVEVDLEEYDLNPIAGWVADNRETTGWIRSASQKRVANGPFPHRKVKTRRSNQVFKVPLREQVACIDLS</sequence>
<evidence type="ECO:0000259" key="1">
    <source>
        <dbReference type="Pfam" id="PF03749"/>
    </source>
</evidence>